<feature type="transmembrane region" description="Helical" evidence="5">
    <location>
        <begin position="163"/>
        <end position="188"/>
    </location>
</feature>
<feature type="transmembrane region" description="Helical" evidence="5">
    <location>
        <begin position="274"/>
        <end position="299"/>
    </location>
</feature>
<gene>
    <name evidence="6" type="ORF">Poly51_27130</name>
</gene>
<dbReference type="PANTHER" id="PTHR11706:SF3">
    <property type="entry name" value="METAL ION TRANSPORT PROTEIN"/>
    <property type="match status" value="1"/>
</dbReference>
<dbReference type="GO" id="GO:0005886">
    <property type="term" value="C:plasma membrane"/>
    <property type="evidence" value="ECO:0007669"/>
    <property type="project" value="TreeGrafter"/>
</dbReference>
<protein>
    <recommendedName>
        <fullName evidence="8">Manganese transport protein MntH</fullName>
    </recommendedName>
</protein>
<feature type="transmembrane region" description="Helical" evidence="5">
    <location>
        <begin position="95"/>
        <end position="115"/>
    </location>
</feature>
<proteinExistence type="predicted"/>
<evidence type="ECO:0000256" key="4">
    <source>
        <dbReference type="ARBA" id="ARBA00023136"/>
    </source>
</evidence>
<feature type="transmembrane region" description="Helical" evidence="5">
    <location>
        <begin position="320"/>
        <end position="337"/>
    </location>
</feature>
<feature type="transmembrane region" description="Helical" evidence="5">
    <location>
        <begin position="219"/>
        <end position="244"/>
    </location>
</feature>
<evidence type="ECO:0000256" key="3">
    <source>
        <dbReference type="ARBA" id="ARBA00022989"/>
    </source>
</evidence>
<dbReference type="GO" id="GO:0005384">
    <property type="term" value="F:manganese ion transmembrane transporter activity"/>
    <property type="evidence" value="ECO:0007669"/>
    <property type="project" value="TreeGrafter"/>
</dbReference>
<feature type="transmembrane region" description="Helical" evidence="5">
    <location>
        <begin position="122"/>
        <end position="143"/>
    </location>
</feature>
<evidence type="ECO:0000256" key="2">
    <source>
        <dbReference type="ARBA" id="ARBA00022692"/>
    </source>
</evidence>
<keyword evidence="7" id="KW-1185">Reference proteome</keyword>
<reference evidence="6 7" key="1">
    <citation type="submission" date="2019-02" db="EMBL/GenBank/DDBJ databases">
        <title>Deep-cultivation of Planctomycetes and their phenomic and genomic characterization uncovers novel biology.</title>
        <authorList>
            <person name="Wiegand S."/>
            <person name="Jogler M."/>
            <person name="Boedeker C."/>
            <person name="Pinto D."/>
            <person name="Vollmers J."/>
            <person name="Rivas-Marin E."/>
            <person name="Kohn T."/>
            <person name="Peeters S.H."/>
            <person name="Heuer A."/>
            <person name="Rast P."/>
            <person name="Oberbeckmann S."/>
            <person name="Bunk B."/>
            <person name="Jeske O."/>
            <person name="Meyerdierks A."/>
            <person name="Storesund J.E."/>
            <person name="Kallscheuer N."/>
            <person name="Luecker S."/>
            <person name="Lage O.M."/>
            <person name="Pohl T."/>
            <person name="Merkel B.J."/>
            <person name="Hornburger P."/>
            <person name="Mueller R.-W."/>
            <person name="Bruemmer F."/>
            <person name="Labrenz M."/>
            <person name="Spormann A.M."/>
            <person name="Op Den Camp H."/>
            <person name="Overmann J."/>
            <person name="Amann R."/>
            <person name="Jetten M.S.M."/>
            <person name="Mascher T."/>
            <person name="Medema M.H."/>
            <person name="Devos D.P."/>
            <person name="Kaster A.-K."/>
            <person name="Ovreas L."/>
            <person name="Rohde M."/>
            <person name="Galperin M.Y."/>
            <person name="Jogler C."/>
        </authorList>
    </citation>
    <scope>NUCLEOTIDE SEQUENCE [LARGE SCALE GENOMIC DNA]</scope>
    <source>
        <strain evidence="6 7">Poly51</strain>
    </source>
</reference>
<evidence type="ECO:0008006" key="8">
    <source>
        <dbReference type="Google" id="ProtNLM"/>
    </source>
</evidence>
<dbReference type="NCBIfam" id="NF037982">
    <property type="entry name" value="Nramp_1"/>
    <property type="match status" value="1"/>
</dbReference>
<feature type="transmembrane region" description="Helical" evidence="5">
    <location>
        <begin position="343"/>
        <end position="364"/>
    </location>
</feature>
<comment type="caution">
    <text evidence="6">The sequence shown here is derived from an EMBL/GenBank/DDBJ whole genome shotgun (WGS) entry which is preliminary data.</text>
</comment>
<accession>A0A5C6F9H4</accession>
<comment type="subcellular location">
    <subcellularLocation>
        <location evidence="1">Membrane</location>
        <topology evidence="1">Multi-pass membrane protein</topology>
    </subcellularLocation>
</comment>
<dbReference type="PANTHER" id="PTHR11706">
    <property type="entry name" value="SOLUTE CARRIER PROTEIN FAMILY 11 MEMBER"/>
    <property type="match status" value="1"/>
</dbReference>
<dbReference type="GO" id="GO:0034755">
    <property type="term" value="P:iron ion transmembrane transport"/>
    <property type="evidence" value="ECO:0007669"/>
    <property type="project" value="TreeGrafter"/>
</dbReference>
<evidence type="ECO:0000313" key="7">
    <source>
        <dbReference type="Proteomes" id="UP000318288"/>
    </source>
</evidence>
<keyword evidence="3 5" id="KW-1133">Transmembrane helix</keyword>
<feature type="transmembrane region" description="Helical" evidence="5">
    <location>
        <begin position="384"/>
        <end position="402"/>
    </location>
</feature>
<evidence type="ECO:0000313" key="6">
    <source>
        <dbReference type="EMBL" id="TWU56796.1"/>
    </source>
</evidence>
<dbReference type="InterPro" id="IPR001046">
    <property type="entry name" value="NRAMP_fam"/>
</dbReference>
<organism evidence="6 7">
    <name type="scientific">Rubripirellula tenax</name>
    <dbReference type="NCBI Taxonomy" id="2528015"/>
    <lineage>
        <taxon>Bacteria</taxon>
        <taxon>Pseudomonadati</taxon>
        <taxon>Planctomycetota</taxon>
        <taxon>Planctomycetia</taxon>
        <taxon>Pirellulales</taxon>
        <taxon>Pirellulaceae</taxon>
        <taxon>Rubripirellula</taxon>
    </lineage>
</organism>
<dbReference type="GO" id="GO:0015086">
    <property type="term" value="F:cadmium ion transmembrane transporter activity"/>
    <property type="evidence" value="ECO:0007669"/>
    <property type="project" value="TreeGrafter"/>
</dbReference>
<dbReference type="Proteomes" id="UP000318288">
    <property type="component" value="Unassembled WGS sequence"/>
</dbReference>
<name>A0A5C6F9H4_9BACT</name>
<feature type="transmembrane region" description="Helical" evidence="5">
    <location>
        <begin position="6"/>
        <end position="27"/>
    </location>
</feature>
<feature type="transmembrane region" description="Helical" evidence="5">
    <location>
        <begin position="61"/>
        <end position="83"/>
    </location>
</feature>
<sequence>MTTTLGAQAGFVALWVIIISCLVKVCVQLEFGKHAISSGESTMTALNGLRGPKVAGASWSIWMWLLVQLVIFVQYGGIVTGVGQALNIAVPAVPVWAWSCIAGLSTAILVSYGGYRLIQNVSIALMGVFTLFTLLCVGFLQGTEFAISTERIAEGFRFQLPPAVLGAAIAAFGLTGVGASEIIAYPYWCLEKGYAGYTGPRELSGEWTSRARGWIRVMYWDALMSMVVYTVVTCAFFVLGAAVLHGRGEIPEGPDMIRTLSKIYTESAGTGAMAIYIAGAIIVLFSTLFAGSAAWTRMFSDAFSQVGLLDYSDDTQRQRWIRGLAWFFPLAWTVLGLTMEAPVAMVTAGGIANAGLLLLVVFAAYTFRYHRLPPELRPGRAYDVLLWASFVAIAFVGVLAVVKVL</sequence>
<keyword evidence="4 5" id="KW-0472">Membrane</keyword>
<evidence type="ECO:0000256" key="5">
    <source>
        <dbReference type="SAM" id="Phobius"/>
    </source>
</evidence>
<dbReference type="AlphaFoldDB" id="A0A5C6F9H4"/>
<evidence type="ECO:0000256" key="1">
    <source>
        <dbReference type="ARBA" id="ARBA00004141"/>
    </source>
</evidence>
<keyword evidence="2 5" id="KW-0812">Transmembrane</keyword>
<dbReference type="EMBL" id="SJPW01000003">
    <property type="protein sequence ID" value="TWU56796.1"/>
    <property type="molecule type" value="Genomic_DNA"/>
</dbReference>